<sequence>MSTRASSTSLYSSRLHLREEGRSRGGGVPTAVALPGARNRAWLDRLQGFEGDGREKERESGCWHGWR</sequence>
<feature type="region of interest" description="Disordered" evidence="1">
    <location>
        <begin position="1"/>
        <end position="32"/>
    </location>
</feature>
<comment type="caution">
    <text evidence="2">The sequence shown here is derived from an EMBL/GenBank/DDBJ whole genome shotgun (WGS) entry which is preliminary data.</text>
</comment>
<reference evidence="2" key="1">
    <citation type="submission" date="2023-11" db="EMBL/GenBank/DDBJ databases">
        <authorList>
            <person name="De Vega J J."/>
            <person name="De Vega J J."/>
        </authorList>
    </citation>
    <scope>NUCLEOTIDE SEQUENCE</scope>
</reference>
<evidence type="ECO:0000313" key="3">
    <source>
        <dbReference type="Proteomes" id="UP001295794"/>
    </source>
</evidence>
<name>A0AAD2JWV2_9AGAR</name>
<dbReference type="EMBL" id="CAVNYO010000108">
    <property type="protein sequence ID" value="CAK5266277.1"/>
    <property type="molecule type" value="Genomic_DNA"/>
</dbReference>
<evidence type="ECO:0000256" key="1">
    <source>
        <dbReference type="SAM" id="MobiDB-lite"/>
    </source>
</evidence>
<keyword evidence="3" id="KW-1185">Reference proteome</keyword>
<accession>A0AAD2JWV2</accession>
<proteinExistence type="predicted"/>
<gene>
    <name evidence="2" type="ORF">MYCIT1_LOCUS7947</name>
</gene>
<dbReference type="Proteomes" id="UP001295794">
    <property type="component" value="Unassembled WGS sequence"/>
</dbReference>
<evidence type="ECO:0000313" key="2">
    <source>
        <dbReference type="EMBL" id="CAK5266277.1"/>
    </source>
</evidence>
<organism evidence="2 3">
    <name type="scientific">Mycena citricolor</name>
    <dbReference type="NCBI Taxonomy" id="2018698"/>
    <lineage>
        <taxon>Eukaryota</taxon>
        <taxon>Fungi</taxon>
        <taxon>Dikarya</taxon>
        <taxon>Basidiomycota</taxon>
        <taxon>Agaricomycotina</taxon>
        <taxon>Agaricomycetes</taxon>
        <taxon>Agaricomycetidae</taxon>
        <taxon>Agaricales</taxon>
        <taxon>Marasmiineae</taxon>
        <taxon>Mycenaceae</taxon>
        <taxon>Mycena</taxon>
    </lineage>
</organism>
<protein>
    <submittedName>
        <fullName evidence="2">Uncharacterized protein</fullName>
    </submittedName>
</protein>
<dbReference type="AlphaFoldDB" id="A0AAD2JWV2"/>
<feature type="compositionally biased region" description="Low complexity" evidence="1">
    <location>
        <begin position="1"/>
        <end position="14"/>
    </location>
</feature>